<accession>A0ABR2ULP3</accession>
<keyword evidence="2" id="KW-1185">Reference proteome</keyword>
<evidence type="ECO:0000313" key="2">
    <source>
        <dbReference type="Proteomes" id="UP001408356"/>
    </source>
</evidence>
<evidence type="ECO:0000313" key="1">
    <source>
        <dbReference type="EMBL" id="KAK9415408.1"/>
    </source>
</evidence>
<dbReference type="EMBL" id="JARVKF010000416">
    <property type="protein sequence ID" value="KAK9415408.1"/>
    <property type="molecule type" value="Genomic_DNA"/>
</dbReference>
<protein>
    <submittedName>
        <fullName evidence="1">PFL domain-containing protein</fullName>
    </submittedName>
</protein>
<name>A0ABR2ULP3_9PEZI</name>
<sequence length="589" mass="66118">MIPPAPKAGGLLSQISFNSSQTDHTILPVMGNVLCKLQSGYLSSFCTQKRIQPHHHASEDLRNLTPDGHSIPAYFWGKDRRRGSSKPPIHRGYVDARFLAGDGTEKDIANLERQGLEIIQQLFSLVDVANDSGTETGVEQDDVAKTATPPYFKGLGIVELRLSDELLAWKLDQHKQGRVLPGKGKGLRRTYDEVIKLLGAEHWPAPLLTGNVLFGTGWTNMLIGAYDARTLYSNYCNDLCFFYEHGYDKIFPEFEPVIVKAAEDPAARRTPHGDTRRNVAQLGLEYIRGKVDLEAKNISRLGRKTAKLNRDAAHIVCFCEASLAGMAAEAMSRGFDPGACYEDMVASSPGTDVVDIGSDINNSEIMNSFLNTADVTDTGLVSEEVLRRVYDAYAALMARCLTERWMEPLINMNSLLYIWHILNDRHHFLRRIVLGYSKVRKLGEKIDQREGDFDEVFDEHYHTTGFSRPLKNPCDGSDTCSDVVRFVAEAAGKKKKKQVLLTQLWTDLVEEPLSYAREGIIDPDREERMVKSLSLTLAKCYHYGWILEQQWILAHACQHAWQVNYLMEAAMFGSLLDDESLIGKLDRAS</sequence>
<dbReference type="Proteomes" id="UP001408356">
    <property type="component" value="Unassembled WGS sequence"/>
</dbReference>
<organism evidence="1 2">
    <name type="scientific">Seiridium unicorne</name>
    <dbReference type="NCBI Taxonomy" id="138068"/>
    <lineage>
        <taxon>Eukaryota</taxon>
        <taxon>Fungi</taxon>
        <taxon>Dikarya</taxon>
        <taxon>Ascomycota</taxon>
        <taxon>Pezizomycotina</taxon>
        <taxon>Sordariomycetes</taxon>
        <taxon>Xylariomycetidae</taxon>
        <taxon>Amphisphaeriales</taxon>
        <taxon>Sporocadaceae</taxon>
        <taxon>Seiridium</taxon>
    </lineage>
</organism>
<comment type="caution">
    <text evidence="1">The sequence shown here is derived from an EMBL/GenBank/DDBJ whole genome shotgun (WGS) entry which is preliminary data.</text>
</comment>
<reference evidence="1 2" key="1">
    <citation type="journal article" date="2024" name="J. Plant Pathol.">
        <title>Sequence and assembly of the genome of Seiridium unicorne, isolate CBS 538.82, causal agent of cypress canker disease.</title>
        <authorList>
            <person name="Scali E."/>
            <person name="Rocca G.D."/>
            <person name="Danti R."/>
            <person name="Garbelotto M."/>
            <person name="Barberini S."/>
            <person name="Baroncelli R."/>
            <person name="Emiliani G."/>
        </authorList>
    </citation>
    <scope>NUCLEOTIDE SEQUENCE [LARGE SCALE GENOMIC DNA]</scope>
    <source>
        <strain evidence="1 2">BM-138-508</strain>
    </source>
</reference>
<gene>
    <name evidence="1" type="ORF">SUNI508_10432</name>
</gene>
<proteinExistence type="predicted"/>